<keyword evidence="2" id="KW-0808">Transferase</keyword>
<keyword evidence="5" id="KW-0067">ATP-binding</keyword>
<organism evidence="6 7">
    <name type="scientific">Escallonia herrerae</name>
    <dbReference type="NCBI Taxonomy" id="1293975"/>
    <lineage>
        <taxon>Eukaryota</taxon>
        <taxon>Viridiplantae</taxon>
        <taxon>Streptophyta</taxon>
        <taxon>Embryophyta</taxon>
        <taxon>Tracheophyta</taxon>
        <taxon>Spermatophyta</taxon>
        <taxon>Magnoliopsida</taxon>
        <taxon>eudicotyledons</taxon>
        <taxon>Gunneridae</taxon>
        <taxon>Pentapetalae</taxon>
        <taxon>asterids</taxon>
        <taxon>campanulids</taxon>
        <taxon>Escalloniales</taxon>
        <taxon>Escalloniaceae</taxon>
        <taxon>Escallonia</taxon>
    </lineage>
</organism>
<dbReference type="GO" id="GO:0005524">
    <property type="term" value="F:ATP binding"/>
    <property type="evidence" value="ECO:0007669"/>
    <property type="project" value="UniProtKB-KW"/>
</dbReference>
<feature type="non-terminal residue" evidence="6">
    <location>
        <position position="1"/>
    </location>
</feature>
<evidence type="ECO:0000256" key="3">
    <source>
        <dbReference type="ARBA" id="ARBA00022741"/>
    </source>
</evidence>
<dbReference type="Proteomes" id="UP001188597">
    <property type="component" value="Unassembled WGS sequence"/>
</dbReference>
<gene>
    <name evidence="6" type="ORF">RJ639_021036</name>
</gene>
<proteinExistence type="predicted"/>
<dbReference type="PANTHER" id="PTHR27002">
    <property type="entry name" value="RECEPTOR-LIKE SERINE/THREONINE-PROTEIN KINASE SD1-8"/>
    <property type="match status" value="1"/>
</dbReference>
<evidence type="ECO:0000313" key="7">
    <source>
        <dbReference type="Proteomes" id="UP001188597"/>
    </source>
</evidence>
<keyword evidence="3" id="KW-0547">Nucleotide-binding</keyword>
<keyword evidence="4" id="KW-0418">Kinase</keyword>
<name>A0AA88V2L5_9ASTE</name>
<evidence type="ECO:0000256" key="4">
    <source>
        <dbReference type="ARBA" id="ARBA00022777"/>
    </source>
</evidence>
<comment type="caution">
    <text evidence="6">The sequence shown here is derived from an EMBL/GenBank/DDBJ whole genome shotgun (WGS) entry which is preliminary data.</text>
</comment>
<evidence type="ECO:0000313" key="6">
    <source>
        <dbReference type="EMBL" id="KAK3000487.1"/>
    </source>
</evidence>
<evidence type="ECO:0000256" key="1">
    <source>
        <dbReference type="ARBA" id="ARBA00022527"/>
    </source>
</evidence>
<dbReference type="EMBL" id="JAVXUP010002997">
    <property type="protein sequence ID" value="KAK3000487.1"/>
    <property type="molecule type" value="Genomic_DNA"/>
</dbReference>
<sequence>INGPRVCDAWAVLSQADVFSFVVLVLLSCKWSQEQLFSYQGECRGPPKLCKCDSPRCITATLYIYNRAWKYWSEGAGSSSSLIDPASRAHSGSTRDIVRCIHIGLLCLRENVAYRPTMASVILMLNSFSIALLVPLEPAFFMHGSIDPEFPLCKYSSGLMTPINQ</sequence>
<protein>
    <submittedName>
        <fullName evidence="6">Uncharacterized protein</fullName>
    </submittedName>
</protein>
<keyword evidence="7" id="KW-1185">Reference proteome</keyword>
<dbReference type="AlphaFoldDB" id="A0AA88V2L5"/>
<dbReference type="GO" id="GO:0005886">
    <property type="term" value="C:plasma membrane"/>
    <property type="evidence" value="ECO:0007669"/>
    <property type="project" value="TreeGrafter"/>
</dbReference>
<evidence type="ECO:0000256" key="5">
    <source>
        <dbReference type="ARBA" id="ARBA00022840"/>
    </source>
</evidence>
<reference evidence="6" key="1">
    <citation type="submission" date="2022-12" db="EMBL/GenBank/DDBJ databases">
        <title>Draft genome assemblies for two species of Escallonia (Escalloniales).</title>
        <authorList>
            <person name="Chanderbali A."/>
            <person name="Dervinis C."/>
            <person name="Anghel I."/>
            <person name="Soltis D."/>
            <person name="Soltis P."/>
            <person name="Zapata F."/>
        </authorList>
    </citation>
    <scope>NUCLEOTIDE SEQUENCE</scope>
    <source>
        <strain evidence="6">UCBG64.0493</strain>
        <tissue evidence="6">Leaf</tissue>
    </source>
</reference>
<feature type="non-terminal residue" evidence="6">
    <location>
        <position position="165"/>
    </location>
</feature>
<evidence type="ECO:0000256" key="2">
    <source>
        <dbReference type="ARBA" id="ARBA00022679"/>
    </source>
</evidence>
<dbReference type="PANTHER" id="PTHR27002:SF181">
    <property type="entry name" value="RECEPTOR-LIKE SERINE_THREONINE-PROTEIN KINASE"/>
    <property type="match status" value="1"/>
</dbReference>
<keyword evidence="1" id="KW-0723">Serine/threonine-protein kinase</keyword>
<dbReference type="GO" id="GO:0004674">
    <property type="term" value="F:protein serine/threonine kinase activity"/>
    <property type="evidence" value="ECO:0007669"/>
    <property type="project" value="UniProtKB-KW"/>
</dbReference>
<accession>A0AA88V2L5</accession>